<dbReference type="GO" id="GO:0006508">
    <property type="term" value="P:proteolysis"/>
    <property type="evidence" value="ECO:0007669"/>
    <property type="project" value="InterPro"/>
</dbReference>
<keyword evidence="2" id="KW-1015">Disulfide bond</keyword>
<keyword evidence="3" id="KW-0732">Signal</keyword>
<proteinExistence type="predicted"/>
<dbReference type="GO" id="GO:0005576">
    <property type="term" value="C:extracellular region"/>
    <property type="evidence" value="ECO:0007669"/>
    <property type="project" value="InterPro"/>
</dbReference>
<dbReference type="PROSITE" id="PS50948">
    <property type="entry name" value="PAN"/>
    <property type="match status" value="3"/>
</dbReference>
<dbReference type="InterPro" id="IPR003609">
    <property type="entry name" value="Pan_app"/>
</dbReference>
<dbReference type="SMART" id="SM00223">
    <property type="entry name" value="APPLE"/>
    <property type="match status" value="1"/>
</dbReference>
<dbReference type="Gene3D" id="3.50.4.10">
    <property type="entry name" value="Hepatocyte Growth Factor"/>
    <property type="match status" value="1"/>
</dbReference>
<accession>A0A915L5P6</accession>
<dbReference type="WBParaSite" id="nRc.2.0.1.t45843-RA">
    <property type="protein sequence ID" value="nRc.2.0.1.t45843-RA"/>
    <property type="gene ID" value="nRc.2.0.1.g45843"/>
</dbReference>
<evidence type="ECO:0000313" key="6">
    <source>
        <dbReference type="WBParaSite" id="nRc.2.0.1.t45843-RA"/>
    </source>
</evidence>
<dbReference type="SUPFAM" id="SSF57414">
    <property type="entry name" value="Hairpin loop containing domain-like"/>
    <property type="match status" value="2"/>
</dbReference>
<reference evidence="6" key="1">
    <citation type="submission" date="2022-11" db="UniProtKB">
        <authorList>
            <consortium name="WormBaseParasite"/>
        </authorList>
    </citation>
    <scope>IDENTIFICATION</scope>
</reference>
<dbReference type="InterPro" id="IPR000177">
    <property type="entry name" value="Apple"/>
</dbReference>
<feature type="signal peptide" evidence="3">
    <location>
        <begin position="1"/>
        <end position="23"/>
    </location>
</feature>
<evidence type="ECO:0000259" key="4">
    <source>
        <dbReference type="PROSITE" id="PS50948"/>
    </source>
</evidence>
<dbReference type="SMART" id="SM00473">
    <property type="entry name" value="PAN_AP"/>
    <property type="match status" value="3"/>
</dbReference>
<keyword evidence="1" id="KW-0677">Repeat</keyword>
<protein>
    <submittedName>
        <fullName evidence="6">Apple domain-containing protein</fullName>
    </submittedName>
</protein>
<keyword evidence="5" id="KW-1185">Reference proteome</keyword>
<feature type="domain" description="Apple" evidence="4">
    <location>
        <begin position="105"/>
        <end position="195"/>
    </location>
</feature>
<evidence type="ECO:0000313" key="5">
    <source>
        <dbReference type="Proteomes" id="UP000887565"/>
    </source>
</evidence>
<dbReference type="Pfam" id="PF00024">
    <property type="entry name" value="PAN_1"/>
    <property type="match status" value="3"/>
</dbReference>
<name>A0A915L5P6_ROMCU</name>
<sequence>MNKFYITVSYLSVQLIWSTSGQGDSVEPCFSAFVSSTIPPTSSIACNQLYDCLQSCLSNPVCKSILWDDSKYYCYHFSQTARINPTILLNKFGTAYYERSAACGCPNGASIAYFLATSYELSTSSAFTVLNTKEDDCLVSCTQQKSTVDGAALSCQSMNINVKTKQCQISAANGPPDGSGTVRSNPDSVFVQKFCLPNAASSNCAEQFFFLFPQQTFDGSTLSTAKATSAADCAGQCTVTTNCQAGVFDTASKDCVLKSSSAKVAPANLKVGSSTSYYFENGCLLRQQAPATSRLTLTQRLALLKAAEVTESGSLKLITKAPWTNWSPCQHKISGKRFRTRTRSCAEIKTCDENDIQYKISNFSRSNGAETKSN</sequence>
<dbReference type="Proteomes" id="UP000887565">
    <property type="component" value="Unplaced"/>
</dbReference>
<dbReference type="AlphaFoldDB" id="A0A915L5P6"/>
<feature type="chain" id="PRO_5037617654" evidence="3">
    <location>
        <begin position="24"/>
        <end position="374"/>
    </location>
</feature>
<evidence type="ECO:0000256" key="1">
    <source>
        <dbReference type="ARBA" id="ARBA00022737"/>
    </source>
</evidence>
<feature type="domain" description="Apple" evidence="4">
    <location>
        <begin position="29"/>
        <end position="101"/>
    </location>
</feature>
<evidence type="ECO:0000256" key="2">
    <source>
        <dbReference type="ARBA" id="ARBA00023157"/>
    </source>
</evidence>
<evidence type="ECO:0000256" key="3">
    <source>
        <dbReference type="SAM" id="SignalP"/>
    </source>
</evidence>
<feature type="domain" description="Apple" evidence="4">
    <location>
        <begin position="204"/>
        <end position="283"/>
    </location>
</feature>
<organism evidence="5 6">
    <name type="scientific">Romanomermis culicivorax</name>
    <name type="common">Nematode worm</name>
    <dbReference type="NCBI Taxonomy" id="13658"/>
    <lineage>
        <taxon>Eukaryota</taxon>
        <taxon>Metazoa</taxon>
        <taxon>Ecdysozoa</taxon>
        <taxon>Nematoda</taxon>
        <taxon>Enoplea</taxon>
        <taxon>Dorylaimia</taxon>
        <taxon>Mermithida</taxon>
        <taxon>Mermithoidea</taxon>
        <taxon>Mermithidae</taxon>
        <taxon>Romanomermis</taxon>
    </lineage>
</organism>